<feature type="compositionally biased region" description="Polar residues" evidence="1">
    <location>
        <begin position="299"/>
        <end position="309"/>
    </location>
</feature>
<feature type="compositionally biased region" description="Polar residues" evidence="1">
    <location>
        <begin position="488"/>
        <end position="499"/>
    </location>
</feature>
<name>Q0D1E8_ASPTN</name>
<reference evidence="3" key="1">
    <citation type="submission" date="2005-09" db="EMBL/GenBank/DDBJ databases">
        <title>Annotation of the Aspergillus terreus NIH2624 genome.</title>
        <authorList>
            <person name="Birren B.W."/>
            <person name="Lander E.S."/>
            <person name="Galagan J.E."/>
            <person name="Nusbaum C."/>
            <person name="Devon K."/>
            <person name="Henn M."/>
            <person name="Ma L.-J."/>
            <person name="Jaffe D.B."/>
            <person name="Butler J."/>
            <person name="Alvarez P."/>
            <person name="Gnerre S."/>
            <person name="Grabherr M."/>
            <person name="Kleber M."/>
            <person name="Mauceli E.W."/>
            <person name="Brockman W."/>
            <person name="Rounsley S."/>
            <person name="Young S.K."/>
            <person name="LaButti K."/>
            <person name="Pushparaj V."/>
            <person name="DeCaprio D."/>
            <person name="Crawford M."/>
            <person name="Koehrsen M."/>
            <person name="Engels R."/>
            <person name="Montgomery P."/>
            <person name="Pearson M."/>
            <person name="Howarth C."/>
            <person name="Larson L."/>
            <person name="Luoma S."/>
            <person name="White J."/>
            <person name="Alvarado L."/>
            <person name="Kodira C.D."/>
            <person name="Zeng Q."/>
            <person name="Oleary S."/>
            <person name="Yandava C."/>
            <person name="Denning D.W."/>
            <person name="Nierman W.C."/>
            <person name="Milne T."/>
            <person name="Madden K."/>
        </authorList>
    </citation>
    <scope>NUCLEOTIDE SEQUENCE [LARGE SCALE GENOMIC DNA]</scope>
    <source>
        <strain evidence="3">NIH 2624 / FGSC A1156</strain>
    </source>
</reference>
<dbReference type="EMBL" id="CH476594">
    <property type="protein sequence ID" value="EAU38882.1"/>
    <property type="molecule type" value="Genomic_DNA"/>
</dbReference>
<feature type="compositionally biased region" description="Low complexity" evidence="1">
    <location>
        <begin position="332"/>
        <end position="344"/>
    </location>
</feature>
<feature type="region of interest" description="Disordered" evidence="1">
    <location>
        <begin position="97"/>
        <end position="217"/>
    </location>
</feature>
<dbReference type="RefSeq" id="XP_001210322.1">
    <property type="nucleotide sequence ID" value="XM_001210322.1"/>
</dbReference>
<dbReference type="STRING" id="341663.Q0D1E8"/>
<feature type="compositionally biased region" description="Low complexity" evidence="1">
    <location>
        <begin position="146"/>
        <end position="161"/>
    </location>
</feature>
<feature type="compositionally biased region" description="Basic and acidic residues" evidence="1">
    <location>
        <begin position="135"/>
        <end position="145"/>
    </location>
</feature>
<organism evidence="2 3">
    <name type="scientific">Aspergillus terreus (strain NIH 2624 / FGSC A1156)</name>
    <dbReference type="NCBI Taxonomy" id="341663"/>
    <lineage>
        <taxon>Eukaryota</taxon>
        <taxon>Fungi</taxon>
        <taxon>Dikarya</taxon>
        <taxon>Ascomycota</taxon>
        <taxon>Pezizomycotina</taxon>
        <taxon>Eurotiomycetes</taxon>
        <taxon>Eurotiomycetidae</taxon>
        <taxon>Eurotiales</taxon>
        <taxon>Aspergillaceae</taxon>
        <taxon>Aspergillus</taxon>
        <taxon>Aspergillus subgen. Circumdati</taxon>
    </lineage>
</organism>
<dbReference type="OMA" id="LNVMEGN"/>
<feature type="compositionally biased region" description="Polar residues" evidence="1">
    <location>
        <begin position="752"/>
        <end position="761"/>
    </location>
</feature>
<sequence>MEDSRPPPPPIPPSPTLSNPDMILPFDQNERESSTPSPPFNLPSLSHLQSFYENRAVPNDYGVEVTRNNAQPGGGWRQKTYPRHTWLHEGHDAASRRLSDIGEEDTSSPTYLGGFAKNSHVPHAARIAGSPKLQLPDHTEAREAAEWSSSSSSTMSAPSESPMDGNTHTESGVAAEVHNTESFPLRDTVRALQQGVNGDPSRLSVISTTEEGGPADELSSVILSSEAERILENAKKRLTLMEGNLTRARSSMRMSPSLSASPTPSVGNQSLGLGQPVGGLYQSISRADRRTSVLRPRATYNSSQDTTNNRHSRVYSETHIPSSDQPNYTGVSRSLSALGSSSTSNFNGDDRSFRYEPTRAYLTHRASVSSMNRPRRMTPSPLKEEASADASQGLGISTEDKENRISNIDDFNSTYPQQDPPSRSQSQLHVRDLQDQMKGLHIKISSLKVKTQEDNLRRRSLQSLRTPSPFTAADQYYTNGLELKETRSNPSPSLQQGRFTENRQVRQGGNGSSRAGSSLPTSYDGTDGSTSKRASGTGSQAIEPANNADDDGQSVIESLYEDAEEGDYYTDDSSGSEIDREALNEILREPLDEDLQDPLDQFPAVPHGADSTPHEEREDAFDYEHFILHSALGNYTRSRMRRPSDASDTSVETTRPIQSRRSVRHSRANSGASLSTVATFATATEGGHDDIDSVLYWDRKFNDELHHRYPDPEEAQPSSGSESENMGTPRALRKQPSRKSGMNNRGDVQPAVQRSESAMTGSATPTSLVSSLVSTVRAASSPHPKSAENGNMGINDDDTRLLEQLFQSLGNVCMDLQAITTSPEPDAKKARLLRRRLDAARRVLDGELDT</sequence>
<feature type="region of interest" description="Disordered" evidence="1">
    <location>
        <begin position="638"/>
        <end position="673"/>
    </location>
</feature>
<feature type="compositionally biased region" description="Polar residues" evidence="1">
    <location>
        <begin position="319"/>
        <end position="331"/>
    </location>
</feature>
<feature type="compositionally biased region" description="Basic and acidic residues" evidence="1">
    <location>
        <begin position="348"/>
        <end position="357"/>
    </location>
</feature>
<feature type="compositionally biased region" description="Polar residues" evidence="1">
    <location>
        <begin position="716"/>
        <end position="726"/>
    </location>
</feature>
<feature type="region of interest" description="Disordered" evidence="1">
    <location>
        <begin position="707"/>
        <end position="793"/>
    </location>
</feature>
<feature type="region of interest" description="Disordered" evidence="1">
    <location>
        <begin position="248"/>
        <end position="274"/>
    </location>
</feature>
<feature type="region of interest" description="Disordered" evidence="1">
    <location>
        <begin position="452"/>
        <end position="552"/>
    </location>
</feature>
<feature type="compositionally biased region" description="Polar residues" evidence="1">
    <location>
        <begin position="512"/>
        <end position="540"/>
    </location>
</feature>
<feature type="compositionally biased region" description="Low complexity" evidence="1">
    <location>
        <begin position="248"/>
        <end position="262"/>
    </location>
</feature>
<protein>
    <submittedName>
        <fullName evidence="2">Uncharacterized protein</fullName>
    </submittedName>
</protein>
<feature type="compositionally biased region" description="Polar residues" evidence="1">
    <location>
        <begin position="405"/>
        <end position="415"/>
    </location>
</feature>
<dbReference type="VEuPathDB" id="FungiDB:ATEG_00236"/>
<dbReference type="OrthoDB" id="3438840at2759"/>
<evidence type="ECO:0000256" key="1">
    <source>
        <dbReference type="SAM" id="MobiDB-lite"/>
    </source>
</evidence>
<dbReference type="GeneID" id="4354985"/>
<accession>Q0D1E8</accession>
<feature type="compositionally biased region" description="Low complexity" evidence="1">
    <location>
        <begin position="762"/>
        <end position="781"/>
    </location>
</feature>
<dbReference type="AlphaFoldDB" id="Q0D1E8"/>
<feature type="compositionally biased region" description="Polar residues" evidence="1">
    <location>
        <begin position="263"/>
        <end position="272"/>
    </location>
</feature>
<feature type="compositionally biased region" description="Pro residues" evidence="1">
    <location>
        <begin position="1"/>
        <end position="15"/>
    </location>
</feature>
<gene>
    <name evidence="2" type="ORF">ATEG_00236</name>
</gene>
<proteinExistence type="predicted"/>
<evidence type="ECO:0000313" key="3">
    <source>
        <dbReference type="Proteomes" id="UP000007963"/>
    </source>
</evidence>
<dbReference type="Proteomes" id="UP000007963">
    <property type="component" value="Unassembled WGS sequence"/>
</dbReference>
<feature type="compositionally biased region" description="Low complexity" evidence="1">
    <location>
        <begin position="416"/>
        <end position="427"/>
    </location>
</feature>
<evidence type="ECO:0000313" key="2">
    <source>
        <dbReference type="EMBL" id="EAU38882.1"/>
    </source>
</evidence>
<feature type="region of interest" description="Disordered" evidence="1">
    <location>
        <begin position="288"/>
        <end position="429"/>
    </location>
</feature>
<feature type="compositionally biased region" description="Polar residues" evidence="1">
    <location>
        <begin position="646"/>
        <end position="660"/>
    </location>
</feature>
<feature type="region of interest" description="Disordered" evidence="1">
    <location>
        <begin position="1"/>
        <end position="45"/>
    </location>
</feature>
<dbReference type="HOGENOM" id="CLU_008005_1_0_1"/>
<dbReference type="eggNOG" id="ENOG502SDRZ">
    <property type="taxonomic scope" value="Eukaryota"/>
</dbReference>